<evidence type="ECO:0000256" key="1">
    <source>
        <dbReference type="ARBA" id="ARBA00023015"/>
    </source>
</evidence>
<dbReference type="SUPFAM" id="SSF46785">
    <property type="entry name" value="Winged helix' DNA-binding domain"/>
    <property type="match status" value="1"/>
</dbReference>
<dbReference type="PANTHER" id="PTHR43537">
    <property type="entry name" value="TRANSCRIPTIONAL REGULATOR, GNTR FAMILY"/>
    <property type="match status" value="1"/>
</dbReference>
<protein>
    <submittedName>
        <fullName evidence="6">Transcriptional regulator</fullName>
    </submittedName>
</protein>
<keyword evidence="1" id="KW-0805">Transcription regulation</keyword>
<comment type="caution">
    <text evidence="6">The sequence shown here is derived from an EMBL/GenBank/DDBJ whole genome shotgun (WGS) entry which is preliminary data.</text>
</comment>
<feature type="domain" description="GntR C-terminal" evidence="5">
    <location>
        <begin position="157"/>
        <end position="285"/>
    </location>
</feature>
<dbReference type="Proteomes" id="UP000026249">
    <property type="component" value="Unassembled WGS sequence"/>
</dbReference>
<evidence type="ECO:0000256" key="2">
    <source>
        <dbReference type="ARBA" id="ARBA00023125"/>
    </source>
</evidence>
<dbReference type="InterPro" id="IPR036388">
    <property type="entry name" value="WH-like_DNA-bd_sf"/>
</dbReference>
<dbReference type="PANTHER" id="PTHR43537:SF51">
    <property type="entry name" value="HTH-TYPE TRANSCRIPTIONAL REGULATOR LGOR-RELATED"/>
    <property type="match status" value="1"/>
</dbReference>
<dbReference type="Gene3D" id="1.10.10.10">
    <property type="entry name" value="Winged helix-like DNA-binding domain superfamily/Winged helix DNA-binding domain"/>
    <property type="match status" value="1"/>
</dbReference>
<dbReference type="PRINTS" id="PR00035">
    <property type="entry name" value="HTHGNTR"/>
</dbReference>
<dbReference type="GO" id="GO:0003700">
    <property type="term" value="F:DNA-binding transcription factor activity"/>
    <property type="evidence" value="ECO:0007669"/>
    <property type="project" value="InterPro"/>
</dbReference>
<keyword evidence="7" id="KW-1185">Reference proteome</keyword>
<sequence>MARTDERLKSVYNQLLDRCSTLGPEAHLPSELALATEMQVSRTVVRSALRKLDENSIIQWNGRNKTVLRVPDSGDWLDVASAPPTLDQLESNFFDWVLRFDVPAGTPLNVTKLARDFEAPSHSLQELLAALSRFGLVKRRARGGWELVGFTEEFALELSDFRLVLELNALKQLFNLPQDHPIWQNMQDLKAQHLALAEEIEEKYHDFSRLDEAFHDAISGVVKNRFVIEFQRVISLIFHYHYQWRKETEKDRNRAAISEHLAIIDAILARDEDAAISAAEEHLATAKKTLLESMRSHEFV</sequence>
<dbReference type="RefSeq" id="WP_035259548.1">
    <property type="nucleotide sequence ID" value="NZ_JFKE01000004.1"/>
</dbReference>
<dbReference type="SMART" id="SM00345">
    <property type="entry name" value="HTH_GNTR"/>
    <property type="match status" value="1"/>
</dbReference>
<dbReference type="EMBL" id="JFKE01000004">
    <property type="protein sequence ID" value="KAJ55666.1"/>
    <property type="molecule type" value="Genomic_DNA"/>
</dbReference>
<evidence type="ECO:0000313" key="6">
    <source>
        <dbReference type="EMBL" id="KAJ55666.1"/>
    </source>
</evidence>
<dbReference type="InterPro" id="IPR008920">
    <property type="entry name" value="TF_FadR/GntR_C"/>
</dbReference>
<proteinExistence type="predicted"/>
<dbReference type="AlphaFoldDB" id="A0A037ZLE1"/>
<gene>
    <name evidence="6" type="ORF">ACMU_13330</name>
</gene>
<dbReference type="SMART" id="SM00895">
    <property type="entry name" value="FCD"/>
    <property type="match status" value="1"/>
</dbReference>
<dbReference type="STRING" id="1454373.ACMU_13330"/>
<dbReference type="SUPFAM" id="SSF48008">
    <property type="entry name" value="GntR ligand-binding domain-like"/>
    <property type="match status" value="1"/>
</dbReference>
<accession>A0A037ZLE1</accession>
<keyword evidence="2" id="KW-0238">DNA-binding</keyword>
<dbReference type="Gene3D" id="1.20.120.530">
    <property type="entry name" value="GntR ligand-binding domain-like"/>
    <property type="match status" value="1"/>
</dbReference>
<dbReference type="InterPro" id="IPR011711">
    <property type="entry name" value="GntR_C"/>
</dbReference>
<dbReference type="InterPro" id="IPR036390">
    <property type="entry name" value="WH_DNA-bd_sf"/>
</dbReference>
<dbReference type="GO" id="GO:0003677">
    <property type="term" value="F:DNA binding"/>
    <property type="evidence" value="ECO:0007669"/>
    <property type="project" value="UniProtKB-KW"/>
</dbReference>
<reference evidence="6 7" key="1">
    <citation type="submission" date="2014-03" db="EMBL/GenBank/DDBJ databases">
        <title>Draft Genome Sequence of Actibacterium mucosum KCTC 23349, a Marine Alphaproteobacterium with Complex Ionic Requirements Isolated from Mediterranean Seawater at Malvarrosa Beach, Valencia, Spain.</title>
        <authorList>
            <person name="Arahal D.R."/>
            <person name="Shao Z."/>
            <person name="Lai Q."/>
            <person name="Pujalte M.J."/>
        </authorList>
    </citation>
    <scope>NUCLEOTIDE SEQUENCE [LARGE SCALE GENOMIC DNA]</scope>
    <source>
        <strain evidence="6 7">KCTC 23349</strain>
    </source>
</reference>
<dbReference type="Pfam" id="PF00392">
    <property type="entry name" value="GntR"/>
    <property type="match status" value="1"/>
</dbReference>
<evidence type="ECO:0000259" key="4">
    <source>
        <dbReference type="SMART" id="SM00345"/>
    </source>
</evidence>
<organism evidence="6 7">
    <name type="scientific">Actibacterium mucosum KCTC 23349</name>
    <dbReference type="NCBI Taxonomy" id="1454373"/>
    <lineage>
        <taxon>Bacteria</taxon>
        <taxon>Pseudomonadati</taxon>
        <taxon>Pseudomonadota</taxon>
        <taxon>Alphaproteobacteria</taxon>
        <taxon>Rhodobacterales</taxon>
        <taxon>Roseobacteraceae</taxon>
        <taxon>Actibacterium</taxon>
    </lineage>
</organism>
<keyword evidence="3" id="KW-0804">Transcription</keyword>
<feature type="domain" description="HTH gntR-type" evidence="4">
    <location>
        <begin position="11"/>
        <end position="68"/>
    </location>
</feature>
<evidence type="ECO:0000259" key="5">
    <source>
        <dbReference type="SMART" id="SM00895"/>
    </source>
</evidence>
<dbReference type="Pfam" id="PF07729">
    <property type="entry name" value="FCD"/>
    <property type="match status" value="1"/>
</dbReference>
<name>A0A037ZLE1_9RHOB</name>
<evidence type="ECO:0000256" key="3">
    <source>
        <dbReference type="ARBA" id="ARBA00023163"/>
    </source>
</evidence>
<dbReference type="OrthoDB" id="9799812at2"/>
<dbReference type="InterPro" id="IPR000524">
    <property type="entry name" value="Tscrpt_reg_HTH_GntR"/>
</dbReference>
<evidence type="ECO:0000313" key="7">
    <source>
        <dbReference type="Proteomes" id="UP000026249"/>
    </source>
</evidence>